<protein>
    <submittedName>
        <fullName evidence="1">Uncharacterized protein</fullName>
    </submittedName>
</protein>
<reference evidence="1" key="1">
    <citation type="submission" date="2023-10" db="EMBL/GenBank/DDBJ databases">
        <authorList>
            <person name="Rodriguez Cubillos JULIANA M."/>
            <person name="De Vega J."/>
        </authorList>
    </citation>
    <scope>NUCLEOTIDE SEQUENCE</scope>
</reference>
<proteinExistence type="predicted"/>
<accession>A0ACB0K5U5</accession>
<keyword evidence="2" id="KW-1185">Reference proteome</keyword>
<organism evidence="1 2">
    <name type="scientific">Trifolium pratense</name>
    <name type="common">Red clover</name>
    <dbReference type="NCBI Taxonomy" id="57577"/>
    <lineage>
        <taxon>Eukaryota</taxon>
        <taxon>Viridiplantae</taxon>
        <taxon>Streptophyta</taxon>
        <taxon>Embryophyta</taxon>
        <taxon>Tracheophyta</taxon>
        <taxon>Spermatophyta</taxon>
        <taxon>Magnoliopsida</taxon>
        <taxon>eudicotyledons</taxon>
        <taxon>Gunneridae</taxon>
        <taxon>Pentapetalae</taxon>
        <taxon>rosids</taxon>
        <taxon>fabids</taxon>
        <taxon>Fabales</taxon>
        <taxon>Fabaceae</taxon>
        <taxon>Papilionoideae</taxon>
        <taxon>50 kb inversion clade</taxon>
        <taxon>NPAAA clade</taxon>
        <taxon>Hologalegina</taxon>
        <taxon>IRL clade</taxon>
        <taxon>Trifolieae</taxon>
        <taxon>Trifolium</taxon>
    </lineage>
</organism>
<gene>
    <name evidence="1" type="ORF">MILVUS5_LOCUS20159</name>
</gene>
<evidence type="ECO:0000313" key="2">
    <source>
        <dbReference type="Proteomes" id="UP001177021"/>
    </source>
</evidence>
<evidence type="ECO:0000313" key="1">
    <source>
        <dbReference type="EMBL" id="CAJ2652714.1"/>
    </source>
</evidence>
<name>A0ACB0K5U5_TRIPR</name>
<dbReference type="Proteomes" id="UP001177021">
    <property type="component" value="Unassembled WGS sequence"/>
</dbReference>
<sequence length="330" mass="37186">MRWARQPKIWRFVCFISSVVGFLCYALSSSFNHLFGNWNLLKISLFTVFGLLICLAILFARTSHTLGTSLPFKTHLVFLVFATSTVYSFFFAFAIMSLCLSKPTHFGIEVDLLYFFCGCLTLQLMKIKLFLVIVGLSFSYSLIILRFYLSYTVEGGNLGLQIQDQHSLVIQVHADLEESNTAAENAHLIDIQPQEVIYSESPPIMNSNAFQENAHLIVPQETMNSENVPIMNFVTSQENTHLSMPQEAIHSESAPIMNAAQENEEVTQVSSQLQHNIARLNKQRSITSLVKEKERGGIASLVKKFPFGAKPLRALRKSMMHTSKSLSPHD</sequence>
<comment type="caution">
    <text evidence="1">The sequence shown here is derived from an EMBL/GenBank/DDBJ whole genome shotgun (WGS) entry which is preliminary data.</text>
</comment>
<dbReference type="EMBL" id="CASHSV030000206">
    <property type="protein sequence ID" value="CAJ2652714.1"/>
    <property type="molecule type" value="Genomic_DNA"/>
</dbReference>